<dbReference type="GO" id="GO:0050660">
    <property type="term" value="F:flavin adenine dinucleotide binding"/>
    <property type="evidence" value="ECO:0007669"/>
    <property type="project" value="InterPro"/>
</dbReference>
<dbReference type="EMBL" id="LT671858">
    <property type="protein sequence ID" value="SIM43691.1"/>
    <property type="molecule type" value="Genomic_DNA"/>
</dbReference>
<comment type="cofactor">
    <cofactor evidence="1 6">
        <name>FAD</name>
        <dbReference type="ChEBI" id="CHEBI:57692"/>
    </cofactor>
</comment>
<evidence type="ECO:0000256" key="5">
    <source>
        <dbReference type="ARBA" id="ARBA00023002"/>
    </source>
</evidence>
<dbReference type="CDD" id="cd00567">
    <property type="entry name" value="ACAD"/>
    <property type="match status" value="1"/>
</dbReference>
<dbReference type="InterPro" id="IPR009075">
    <property type="entry name" value="AcylCo_DH/oxidase_C"/>
</dbReference>
<dbReference type="InterPro" id="IPR037069">
    <property type="entry name" value="AcylCoA_DH/ox_N_sf"/>
</dbReference>
<dbReference type="Proteomes" id="UP000195607">
    <property type="component" value="Chromosome I"/>
</dbReference>
<accession>A0A1N5T601</accession>
<evidence type="ECO:0000256" key="6">
    <source>
        <dbReference type="RuleBase" id="RU362125"/>
    </source>
</evidence>
<proteinExistence type="inferred from homology"/>
<dbReference type="InterPro" id="IPR009100">
    <property type="entry name" value="AcylCoA_DH/oxidase_NM_dom_sf"/>
</dbReference>
<dbReference type="GO" id="GO:0003995">
    <property type="term" value="F:acyl-CoA dehydrogenase activity"/>
    <property type="evidence" value="ECO:0007669"/>
    <property type="project" value="TreeGrafter"/>
</dbReference>
<dbReference type="Gene3D" id="2.40.110.10">
    <property type="entry name" value="Butyryl-CoA Dehydrogenase, subunit A, domain 2"/>
    <property type="match status" value="1"/>
</dbReference>
<sequence length="397" mass="44726">MLDYTFTEEQELLRTTVREFCNREIKPRIKEMIKNRRIPSEIIKGMGELGILGMTIPEKYGGPGYDAVTVGIVAEEIGRSDPTVSIPVFFLVDNAWSYLISKYGSEKLKNEYLPDVAKGRKIIGIASTEPNFGSDVASMTTVAKKNSRGYVVNGEKSYISLVRDIKEMGGGYVTVTKTAPEKPGTSGTSLIFLPYSQEHFDITYLEEMGREGSSWGAFRIKDYEVPEHYLIGKENEGFKIIHEGFEFARALISVISAGTALESINRGIDYMKQRVAFGKSLTKFQGLQFQVADNVAKMETALDMGYRALWVYDQEQKYHKFTRFQVSKEIAKAKLLSTTWGFDAVNDALQWQGAFGYSTDCPEEYSLRGIRSFQLAEGSREIMKQIIARESIGKEFI</sequence>
<evidence type="ECO:0000256" key="1">
    <source>
        <dbReference type="ARBA" id="ARBA00001974"/>
    </source>
</evidence>
<dbReference type="PANTHER" id="PTHR43884:SF37">
    <property type="entry name" value="ACYL-COA DEHYDROGENASE"/>
    <property type="match status" value="1"/>
</dbReference>
<evidence type="ECO:0000256" key="3">
    <source>
        <dbReference type="ARBA" id="ARBA00022630"/>
    </source>
</evidence>
<evidence type="ECO:0000313" key="10">
    <source>
        <dbReference type="EMBL" id="SIM43691.1"/>
    </source>
</evidence>
<dbReference type="Gene3D" id="1.20.140.10">
    <property type="entry name" value="Butyryl-CoA Dehydrogenase, subunit A, domain 3"/>
    <property type="match status" value="1"/>
</dbReference>
<dbReference type="SUPFAM" id="SSF47203">
    <property type="entry name" value="Acyl-CoA dehydrogenase C-terminal domain-like"/>
    <property type="match status" value="1"/>
</dbReference>
<dbReference type="InterPro" id="IPR046373">
    <property type="entry name" value="Acyl-CoA_Oxase/DH_mid-dom_sf"/>
</dbReference>
<dbReference type="InterPro" id="IPR006091">
    <property type="entry name" value="Acyl-CoA_Oxase/DH_mid-dom"/>
</dbReference>
<dbReference type="Pfam" id="PF00441">
    <property type="entry name" value="Acyl-CoA_dh_1"/>
    <property type="match status" value="1"/>
</dbReference>
<dbReference type="Pfam" id="PF02770">
    <property type="entry name" value="Acyl-CoA_dh_M"/>
    <property type="match status" value="1"/>
</dbReference>
<gene>
    <name evidence="10" type="ORF">CSP5_0470</name>
</gene>
<dbReference type="InterPro" id="IPR013786">
    <property type="entry name" value="AcylCoA_DH/ox_N"/>
</dbReference>
<reference evidence="10 11" key="1">
    <citation type="submission" date="2016-04" db="EMBL/GenBank/DDBJ databases">
        <authorList>
            <person name="Evans L.H."/>
            <person name="Alamgir A."/>
            <person name="Owens N."/>
            <person name="Weber N.D."/>
            <person name="Virtaneva K."/>
            <person name="Barbian K."/>
            <person name="Babar A."/>
            <person name="Rosenke K."/>
        </authorList>
    </citation>
    <scope>NUCLEOTIDE SEQUENCE [LARGE SCALE GENOMIC DNA]</scope>
    <source>
        <strain evidence="11">S5(T) (JCM 30642 \VKM B-2941)</strain>
    </source>
</reference>
<dbReference type="FunFam" id="1.10.540.10:FF:000002">
    <property type="entry name" value="Acyl-CoA dehydrogenase FadE19"/>
    <property type="match status" value="1"/>
</dbReference>
<comment type="similarity">
    <text evidence="2 6">Belongs to the acyl-CoA dehydrogenase family.</text>
</comment>
<protein>
    <submittedName>
        <fullName evidence="10">Acyl-CoA dehydrogenase</fullName>
    </submittedName>
</protein>
<feature type="domain" description="Acyl-CoA oxidase/dehydrogenase middle" evidence="8">
    <location>
        <begin position="125"/>
        <end position="222"/>
    </location>
</feature>
<dbReference type="PANTHER" id="PTHR43884">
    <property type="entry name" value="ACYL-COA DEHYDROGENASE"/>
    <property type="match status" value="1"/>
</dbReference>
<keyword evidence="3 6" id="KW-0285">Flavoprotein</keyword>
<evidence type="ECO:0000256" key="4">
    <source>
        <dbReference type="ARBA" id="ARBA00022827"/>
    </source>
</evidence>
<feature type="domain" description="Acyl-CoA dehydrogenase/oxidase C-terminal" evidence="7">
    <location>
        <begin position="235"/>
        <end position="390"/>
    </location>
</feature>
<keyword evidence="5 6" id="KW-0560">Oxidoreductase</keyword>
<dbReference type="AlphaFoldDB" id="A0A1N5T601"/>
<dbReference type="Pfam" id="PF02771">
    <property type="entry name" value="Acyl-CoA_dh_N"/>
    <property type="match status" value="1"/>
</dbReference>
<dbReference type="InterPro" id="IPR036250">
    <property type="entry name" value="AcylCo_DH-like_C"/>
</dbReference>
<name>A0A1N5T601_9ARCH</name>
<evidence type="ECO:0000256" key="2">
    <source>
        <dbReference type="ARBA" id="ARBA00009347"/>
    </source>
</evidence>
<evidence type="ECO:0000259" key="7">
    <source>
        <dbReference type="Pfam" id="PF00441"/>
    </source>
</evidence>
<evidence type="ECO:0000259" key="8">
    <source>
        <dbReference type="Pfam" id="PF02770"/>
    </source>
</evidence>
<dbReference type="GeneID" id="41587772"/>
<evidence type="ECO:0000313" key="11">
    <source>
        <dbReference type="Proteomes" id="UP000195607"/>
    </source>
</evidence>
<feature type="domain" description="Acyl-CoA dehydrogenase/oxidase N-terminal" evidence="9">
    <location>
        <begin position="7"/>
        <end position="119"/>
    </location>
</feature>
<dbReference type="SUPFAM" id="SSF56645">
    <property type="entry name" value="Acyl-CoA dehydrogenase NM domain-like"/>
    <property type="match status" value="1"/>
</dbReference>
<keyword evidence="4 6" id="KW-0274">FAD</keyword>
<dbReference type="RefSeq" id="WP_148689564.1">
    <property type="nucleotide sequence ID" value="NZ_LT671858.1"/>
</dbReference>
<dbReference type="Gene3D" id="1.10.540.10">
    <property type="entry name" value="Acyl-CoA dehydrogenase/oxidase, N-terminal domain"/>
    <property type="match status" value="1"/>
</dbReference>
<organism evidence="10 11">
    <name type="scientific">Cuniculiplasma divulgatum</name>
    <dbReference type="NCBI Taxonomy" id="1673428"/>
    <lineage>
        <taxon>Archaea</taxon>
        <taxon>Methanobacteriati</taxon>
        <taxon>Thermoplasmatota</taxon>
        <taxon>Thermoplasmata</taxon>
        <taxon>Thermoplasmatales</taxon>
        <taxon>Cuniculiplasmataceae</taxon>
        <taxon>Cuniculiplasma</taxon>
    </lineage>
</organism>
<evidence type="ECO:0000259" key="9">
    <source>
        <dbReference type="Pfam" id="PF02771"/>
    </source>
</evidence>